<sequence>MGMHVLVALCLVALCAALALEPAKTAKTSAIETMALGSELSVASQGGGLSPNFCTPLTNNDGIVYTTYVGIGSPPQHISVVPDTGSYVLAVTSTNCGDEACRAHNRFAPEKSSTDIKVESNVFLLQYGQGAITVRDTMEKVSFFGAKSSTDTINDPEVVSLALIQNETLIGFEYVPYDGIMGLGKRKKTELKDTAFLQDMKIESFTLCMGDAKLTGDGIGGRLDMQSMLAVGNEYKPLETIGEHVWGAVLDHVGVPGQPGARLCSGPSAAGTGMPCATIIDSGTTLLTFPKEVVDTLYHSIEAGCAEHDCLMTLQKQETCSGPHFDALPNLELRVGGQDIVLPPRVYMGEMEVDIPTADKIKMGMFDVYMPEYTHGIRCVPLFSALDEMTMAGPMSILGMPFLRQYAVFFNRESWEMDAFENGIPPELFKMKKMMVSDDSANFTKVWII</sequence>
<dbReference type="InterPro" id="IPR001461">
    <property type="entry name" value="Aspartic_peptidase_A1"/>
</dbReference>
<comment type="similarity">
    <text evidence="1">Belongs to the peptidase A1 family.</text>
</comment>
<dbReference type="OrthoDB" id="771136at2759"/>
<dbReference type="PANTHER" id="PTHR47966">
    <property type="entry name" value="BETA-SITE APP-CLEAVING ENZYME, ISOFORM A-RELATED"/>
    <property type="match status" value="1"/>
</dbReference>
<feature type="signal peptide" evidence="3">
    <location>
        <begin position="1"/>
        <end position="19"/>
    </location>
</feature>
<dbReference type="Proteomes" id="UP000037460">
    <property type="component" value="Unassembled WGS sequence"/>
</dbReference>
<dbReference type="PANTHER" id="PTHR47966:SF51">
    <property type="entry name" value="BETA-SITE APP-CLEAVING ENZYME, ISOFORM A-RELATED"/>
    <property type="match status" value="1"/>
</dbReference>
<keyword evidence="2" id="KW-1015">Disulfide bond</keyword>
<evidence type="ECO:0000313" key="6">
    <source>
        <dbReference type="Proteomes" id="UP000037460"/>
    </source>
</evidence>
<name>A0A0M0J8R4_9EUKA</name>
<dbReference type="GO" id="GO:0004190">
    <property type="term" value="F:aspartic-type endopeptidase activity"/>
    <property type="evidence" value="ECO:0007669"/>
    <property type="project" value="InterPro"/>
</dbReference>
<gene>
    <name evidence="5" type="ORF">Ctob_003260</name>
</gene>
<dbReference type="PRINTS" id="PR00792">
    <property type="entry name" value="PEPSIN"/>
</dbReference>
<protein>
    <submittedName>
        <fullName evidence="5">Pepsinogen c</fullName>
    </submittedName>
</protein>
<reference evidence="6" key="1">
    <citation type="journal article" date="2015" name="PLoS Genet.">
        <title>Genome Sequence and Transcriptome Analyses of Chrysochromulina tobin: Metabolic Tools for Enhanced Algal Fitness in the Prominent Order Prymnesiales (Haptophyceae).</title>
        <authorList>
            <person name="Hovde B.T."/>
            <person name="Deodato C.R."/>
            <person name="Hunsperger H.M."/>
            <person name="Ryken S.A."/>
            <person name="Yost W."/>
            <person name="Jha R.K."/>
            <person name="Patterson J."/>
            <person name="Monnat R.J. Jr."/>
            <person name="Barlow S.B."/>
            <person name="Starkenburg S.R."/>
            <person name="Cattolico R.A."/>
        </authorList>
    </citation>
    <scope>NUCLEOTIDE SEQUENCE</scope>
    <source>
        <strain evidence="6">CCMP291</strain>
    </source>
</reference>
<dbReference type="EMBL" id="JWZX01003235">
    <property type="protein sequence ID" value="KOO22959.1"/>
    <property type="molecule type" value="Genomic_DNA"/>
</dbReference>
<evidence type="ECO:0000256" key="3">
    <source>
        <dbReference type="SAM" id="SignalP"/>
    </source>
</evidence>
<dbReference type="SUPFAM" id="SSF50630">
    <property type="entry name" value="Acid proteases"/>
    <property type="match status" value="1"/>
</dbReference>
<dbReference type="InterPro" id="IPR021109">
    <property type="entry name" value="Peptidase_aspartic_dom_sf"/>
</dbReference>
<dbReference type="InterPro" id="IPR034164">
    <property type="entry name" value="Pepsin-like_dom"/>
</dbReference>
<accession>A0A0M0J8R4</accession>
<dbReference type="GO" id="GO:0006508">
    <property type="term" value="P:proteolysis"/>
    <property type="evidence" value="ECO:0007669"/>
    <property type="project" value="InterPro"/>
</dbReference>
<dbReference type="AlphaFoldDB" id="A0A0M0J8R4"/>
<dbReference type="Pfam" id="PF00026">
    <property type="entry name" value="Asp"/>
    <property type="match status" value="1"/>
</dbReference>
<comment type="caution">
    <text evidence="5">The sequence shown here is derived from an EMBL/GenBank/DDBJ whole genome shotgun (WGS) entry which is preliminary data.</text>
</comment>
<dbReference type="InterPro" id="IPR033121">
    <property type="entry name" value="PEPTIDASE_A1"/>
</dbReference>
<feature type="chain" id="PRO_5005601634" evidence="3">
    <location>
        <begin position="20"/>
        <end position="449"/>
    </location>
</feature>
<dbReference type="Gene3D" id="2.40.70.10">
    <property type="entry name" value="Acid Proteases"/>
    <property type="match status" value="2"/>
</dbReference>
<organism evidence="5 6">
    <name type="scientific">Chrysochromulina tobinii</name>
    <dbReference type="NCBI Taxonomy" id="1460289"/>
    <lineage>
        <taxon>Eukaryota</taxon>
        <taxon>Haptista</taxon>
        <taxon>Haptophyta</taxon>
        <taxon>Prymnesiophyceae</taxon>
        <taxon>Prymnesiales</taxon>
        <taxon>Chrysochromulinaceae</taxon>
        <taxon>Chrysochromulina</taxon>
    </lineage>
</organism>
<proteinExistence type="inferred from homology"/>
<evidence type="ECO:0000256" key="2">
    <source>
        <dbReference type="PIRSR" id="PIRSR601461-2"/>
    </source>
</evidence>
<keyword evidence="3" id="KW-0732">Signal</keyword>
<evidence type="ECO:0000256" key="1">
    <source>
        <dbReference type="ARBA" id="ARBA00007447"/>
    </source>
</evidence>
<feature type="domain" description="Peptidase A1" evidence="4">
    <location>
        <begin position="65"/>
        <end position="420"/>
    </location>
</feature>
<evidence type="ECO:0000313" key="5">
    <source>
        <dbReference type="EMBL" id="KOO22959.1"/>
    </source>
</evidence>
<keyword evidence="6" id="KW-1185">Reference proteome</keyword>
<evidence type="ECO:0000259" key="4">
    <source>
        <dbReference type="PROSITE" id="PS51767"/>
    </source>
</evidence>
<feature type="disulfide bond" evidence="2">
    <location>
        <begin position="96"/>
        <end position="101"/>
    </location>
</feature>
<dbReference type="CDD" id="cd05471">
    <property type="entry name" value="pepsin_like"/>
    <property type="match status" value="1"/>
</dbReference>
<dbReference type="PROSITE" id="PS51767">
    <property type="entry name" value="PEPTIDASE_A1"/>
    <property type="match status" value="1"/>
</dbReference>